<reference evidence="1" key="4">
    <citation type="submission" date="2025-08" db="UniProtKB">
        <authorList>
            <consortium name="Ensembl"/>
        </authorList>
    </citation>
    <scope>IDENTIFICATION</scope>
</reference>
<reference evidence="1" key="5">
    <citation type="submission" date="2025-09" db="UniProtKB">
        <authorList>
            <consortium name="Ensembl"/>
        </authorList>
    </citation>
    <scope>IDENTIFICATION</scope>
</reference>
<dbReference type="HGNC" id="HGNC:26108">
    <property type="gene designation" value="CLIP4"/>
</dbReference>
<dbReference type="EMBL" id="AC105398">
    <property type="status" value="NOT_ANNOTATED_CDS"/>
    <property type="molecule type" value="Genomic_DNA"/>
</dbReference>
<evidence type="ECO:0000313" key="1">
    <source>
        <dbReference type="Ensembl" id="ENSP00000510353.1"/>
    </source>
</evidence>
<protein>
    <submittedName>
        <fullName evidence="1">CAP-Gly domain containing linker protein family member 4</fullName>
    </submittedName>
</protein>
<dbReference type="Ensembl" id="ENST00000685126.1">
    <property type="protein sequence ID" value="ENSP00000510353.1"/>
    <property type="gene ID" value="ENSG00000115295.21"/>
</dbReference>
<reference evidence="1 2" key="2">
    <citation type="journal article" date="2004" name="Nature">
        <title>Finishing the euchromatic sequence of the human genome.</title>
        <authorList>
            <consortium name="International Human Genome Sequencing Consortium"/>
        </authorList>
    </citation>
    <scope>NUCLEOTIDE SEQUENCE [LARGE SCALE GENOMIC DNA]</scope>
</reference>
<reference evidence="1 2" key="1">
    <citation type="journal article" date="2001" name="Nature">
        <title>Initial sequencing and analysis of the human genome.</title>
        <authorList>
            <consortium name="International Human Genome Sequencing Consortium"/>
            <person name="Lander E.S."/>
            <person name="Linton L.M."/>
            <person name="Birren B."/>
            <person name="Nusbaum C."/>
            <person name="Zody M.C."/>
            <person name="Baldwin J."/>
            <person name="Devon K."/>
            <person name="Dewar K."/>
            <person name="Doyle M."/>
            <person name="FitzHugh W."/>
            <person name="Funke R."/>
            <person name="Gage D."/>
            <person name="Harris K."/>
            <person name="Heaford A."/>
            <person name="Howland J."/>
            <person name="Kann L."/>
            <person name="Lehoczky J."/>
            <person name="LeVine R."/>
            <person name="McEwan P."/>
            <person name="McKernan K."/>
            <person name="Meldrim J."/>
            <person name="Mesirov J.P."/>
            <person name="Miranda C."/>
            <person name="Morris W."/>
            <person name="Naylor J."/>
            <person name="Raymond C."/>
            <person name="Rosetti M."/>
            <person name="Santos R."/>
            <person name="Sheridan A."/>
            <person name="Sougnez C."/>
            <person name="Stange-Thomann N."/>
            <person name="Stojanovic N."/>
            <person name="Subramanian A."/>
            <person name="Wyman D."/>
            <person name="Rogers J."/>
            <person name="Sulston J."/>
            <person name="Ainscough R."/>
            <person name="Beck S."/>
            <person name="Bentley D."/>
            <person name="Burton J."/>
            <person name="Clee C."/>
            <person name="Carter N."/>
            <person name="Coulson A."/>
            <person name="Deadman R."/>
            <person name="Deloukas P."/>
            <person name="Dunham A."/>
            <person name="Dunham I."/>
            <person name="Durbin R."/>
            <person name="French L."/>
            <person name="Grafham D."/>
            <person name="Gregory S."/>
            <person name="Hubbard T."/>
            <person name="Humphray S."/>
            <person name="Hunt A."/>
            <person name="Jones M."/>
            <person name="Lloyd C."/>
            <person name="McMurray A."/>
            <person name="Matthews L."/>
            <person name="Mercer S."/>
            <person name="Milne S."/>
            <person name="Mullikin J.C."/>
            <person name="Mungall A."/>
            <person name="Plumb R."/>
            <person name="Ross M."/>
            <person name="Shownkeen R."/>
            <person name="Sims S."/>
            <person name="Waterston R.H."/>
            <person name="Wilson R.K."/>
            <person name="Hillier L.W."/>
            <person name="McPherson J.D."/>
            <person name="Marra M.A."/>
            <person name="Mardis E.R."/>
            <person name="Fulton L.A."/>
            <person name="Chinwalla A.T."/>
            <person name="Pepin K.H."/>
            <person name="Gish W.R."/>
            <person name="Chissoe S.L."/>
            <person name="Wendl M.C."/>
            <person name="Delehaunty K.D."/>
            <person name="Miner T.L."/>
            <person name="Delehaunty A."/>
            <person name="Kramer J.B."/>
            <person name="Cook L.L."/>
            <person name="Fulton R.S."/>
            <person name="Johnson D.L."/>
            <person name="Minx P.J."/>
            <person name="Clifton S.W."/>
            <person name="Hawkins T."/>
            <person name="Branscomb E."/>
            <person name="Predki P."/>
            <person name="Richardson P."/>
            <person name="Wenning S."/>
            <person name="Slezak T."/>
            <person name="Doggett N."/>
            <person name="Cheng J.F."/>
            <person name="Olsen A."/>
            <person name="Lucas S."/>
            <person name="Elkin C."/>
            <person name="Uberbacher E."/>
            <person name="Frazier M."/>
            <person name="Gibbs R.A."/>
            <person name="Muzny D.M."/>
            <person name="Scherer S.E."/>
            <person name="Bouck J.B."/>
            <person name="Sodergren E.J."/>
            <person name="Worley K.C."/>
            <person name="Rives C.M."/>
            <person name="Gorrell J.H."/>
            <person name="Metzker M.L."/>
            <person name="Naylor S.L."/>
            <person name="Kucherlapati R.S."/>
            <person name="Nelson D.L."/>
            <person name="Weinstock G.M."/>
            <person name="Sakaki Y."/>
            <person name="Fujiyama A."/>
            <person name="Hattori M."/>
            <person name="Yada T."/>
            <person name="Toyoda A."/>
            <person name="Itoh T."/>
            <person name="Kawagoe C."/>
            <person name="Watanabe H."/>
            <person name="Totoki Y."/>
            <person name="Taylor T."/>
            <person name="Weissenbach J."/>
            <person name="Heilig R."/>
            <person name="Saurin W."/>
            <person name="Artiguenave F."/>
            <person name="Brottier P."/>
            <person name="Bruls T."/>
            <person name="Pelletier E."/>
            <person name="Robert C."/>
            <person name="Wincker P."/>
            <person name="Smith D.R."/>
            <person name="Doucette-Stamm L."/>
            <person name="Rubenfield M."/>
            <person name="Weinstock K."/>
            <person name="Lee H.M."/>
            <person name="Dubois J."/>
            <person name="Rosenthal A."/>
            <person name="Platzer M."/>
            <person name="Nyakatura G."/>
            <person name="Taudien S."/>
            <person name="Rump A."/>
            <person name="Yang H."/>
            <person name="Yu J."/>
            <person name="Wang J."/>
            <person name="Huang G."/>
            <person name="Gu J."/>
            <person name="Hood L."/>
            <person name="Rowen L."/>
            <person name="Madan A."/>
            <person name="Qin S."/>
            <person name="Davis R.W."/>
            <person name="Federspiel N.A."/>
            <person name="Abola A.P."/>
            <person name="Proctor M.J."/>
            <person name="Myers R.M."/>
            <person name="Schmutz J."/>
            <person name="Dickson M."/>
            <person name="Grimwood J."/>
            <person name="Cox D.R."/>
            <person name="Olson M.V."/>
            <person name="Kaul R."/>
            <person name="Raymond C."/>
            <person name="Shimizu N."/>
            <person name="Kawasaki K."/>
            <person name="Minoshima S."/>
            <person name="Evans G.A."/>
            <person name="Athanasiou M."/>
            <person name="Schultz R."/>
            <person name="Roe B.A."/>
            <person name="Chen F."/>
            <person name="Pan H."/>
            <person name="Ramser J."/>
            <person name="Lehrach H."/>
            <person name="Reinhardt R."/>
            <person name="McCombie W.R."/>
            <person name="de la Bastide M."/>
            <person name="Dedhia N."/>
            <person name="Blocker H."/>
            <person name="Hornischer K."/>
            <person name="Nordsiek G."/>
            <person name="Agarwala R."/>
            <person name="Aravind L."/>
            <person name="Bailey J.A."/>
            <person name="Bateman A."/>
            <person name="Batzoglou S."/>
            <person name="Birney E."/>
            <person name="Bork P."/>
            <person name="Brown D.G."/>
            <person name="Burge C.B."/>
            <person name="Cerutti L."/>
            <person name="Chen H.C."/>
            <person name="Church D."/>
            <person name="Clamp M."/>
            <person name="Copley R.R."/>
            <person name="Doerks T."/>
            <person name="Eddy S.R."/>
            <person name="Eichler E.E."/>
            <person name="Furey T.S."/>
            <person name="Galagan J."/>
            <person name="Gilbert J.G."/>
            <person name="Harmon C."/>
            <person name="Hayashizaki Y."/>
            <person name="Haussler D."/>
            <person name="Hermjakob H."/>
            <person name="Hokamp K."/>
            <person name="Jang W."/>
            <person name="Johnson L.S."/>
            <person name="Jones T.A."/>
            <person name="Kasif S."/>
            <person name="Kaspryzk A."/>
            <person name="Kennedy S."/>
            <person name="Kent W.J."/>
            <person name="Kitts P."/>
            <person name="Koonin E.V."/>
            <person name="Korf I."/>
            <person name="Kulp D."/>
            <person name="Lancet D."/>
            <person name="Lowe T.M."/>
            <person name="McLysaght A."/>
            <person name="Mikkelsen T."/>
            <person name="Moran J.V."/>
            <person name="Mulder N."/>
            <person name="Pollara V.J."/>
            <person name="Ponting C.P."/>
            <person name="Schuler G."/>
            <person name="Schultz J."/>
            <person name="Slater G."/>
            <person name="Smit A.F."/>
            <person name="Stupka E."/>
            <person name="Szustakowski J."/>
            <person name="Thierry-Mieg D."/>
            <person name="Thierry-Mieg J."/>
            <person name="Wagner L."/>
            <person name="Wallis J."/>
            <person name="Wheeler R."/>
            <person name="Williams A."/>
            <person name="Wolf Y.I."/>
            <person name="Wolfe K.H."/>
            <person name="Yang S.P."/>
            <person name="Yeh R.F."/>
            <person name="Collins F."/>
            <person name="Guyer M.S."/>
            <person name="Peterson J."/>
            <person name="Felsenfeld A."/>
            <person name="Wetterstrand K.A."/>
            <person name="Patrinos A."/>
            <person name="Morgan M.J."/>
            <person name="de Jong P."/>
            <person name="Catanese J.J."/>
            <person name="Osoegawa K."/>
            <person name="Shizuya H."/>
            <person name="Choi S."/>
            <person name="Chen Y.J."/>
        </authorList>
    </citation>
    <scope>NUCLEOTIDE SEQUENCE [LARGE SCALE GENOMIC DNA]</scope>
</reference>
<evidence type="ECO:0007829" key="3">
    <source>
        <dbReference type="PeptideAtlas" id="A0A8I5KRT4"/>
    </source>
</evidence>
<evidence type="ECO:0007829" key="4">
    <source>
        <dbReference type="ProteomicsDB" id="A0A8I5KRT4"/>
    </source>
</evidence>
<keyword evidence="3 4" id="KW-1267">Proteomics identification</keyword>
<dbReference type="GeneTree" id="ENSGT00940000157706"/>
<dbReference type="EMBL" id="AC093593">
    <property type="status" value="NOT_ANNOTATED_CDS"/>
    <property type="molecule type" value="Genomic_DNA"/>
</dbReference>
<sequence length="46" mass="4996">MTIEDLPDFPLEGNPLFGRYPFIFSASDTPVIFSISAAPMPSDCGM</sequence>
<gene>
    <name evidence="1" type="primary">CLIP4</name>
</gene>
<organism evidence="1 2">
    <name type="scientific">Homo sapiens</name>
    <name type="common">Human</name>
    <dbReference type="NCBI Taxonomy" id="9606"/>
    <lineage>
        <taxon>Eukaryota</taxon>
        <taxon>Metazoa</taxon>
        <taxon>Chordata</taxon>
        <taxon>Craniata</taxon>
        <taxon>Vertebrata</taxon>
        <taxon>Euteleostomi</taxon>
        <taxon>Mammalia</taxon>
        <taxon>Eutheria</taxon>
        <taxon>Euarchontoglires</taxon>
        <taxon>Primates</taxon>
        <taxon>Haplorrhini</taxon>
        <taxon>Catarrhini</taxon>
        <taxon>Hominidae</taxon>
        <taxon>Homo</taxon>
    </lineage>
</organism>
<evidence type="ECO:0000313" key="2">
    <source>
        <dbReference type="Proteomes" id="UP000005640"/>
    </source>
</evidence>
<keyword evidence="2" id="KW-1185">Reference proteome</keyword>
<accession>A0A8I5KRT4</accession>
<name>A0A8I5KRT4_HUMAN</name>
<dbReference type="EMBL" id="AC074096">
    <property type="status" value="NOT_ANNOTATED_CDS"/>
    <property type="molecule type" value="Genomic_DNA"/>
</dbReference>
<reference evidence="1 2" key="3">
    <citation type="journal article" date="2005" name="Nature">
        <title>Generation and annotation of the DNA sequences of human chromosomes 2 and 4.</title>
        <authorList>
            <person name="Hillier L.W."/>
            <person name="Graves T.A."/>
            <person name="Fulton R.S."/>
            <person name="Fulton L.A."/>
            <person name="Pepin K.H."/>
            <person name="Minx P."/>
            <person name="Wagner-McPherson C."/>
            <person name="Layman D."/>
            <person name="Wylie K."/>
            <person name="Sekhon M."/>
            <person name="Becker M.C."/>
            <person name="Fewell G.A."/>
            <person name="Delehaunty K.D."/>
            <person name="Miner T.L."/>
            <person name="Nash W.E."/>
            <person name="Kremitzki C."/>
            <person name="Oddy L."/>
            <person name="Du H."/>
            <person name="Sun H."/>
            <person name="Bradshaw-Cordum H."/>
            <person name="Ali J."/>
            <person name="Carter J."/>
            <person name="Cordes M."/>
            <person name="Harris A."/>
            <person name="Isak A."/>
            <person name="van Brunt A."/>
            <person name="Nguyen C."/>
            <person name="Du F."/>
            <person name="Courtney L."/>
            <person name="Kalicki J."/>
            <person name="Ozersky P."/>
            <person name="Abbott S."/>
            <person name="Armstrong J."/>
            <person name="Belter E.A."/>
            <person name="Caruso L."/>
            <person name="Cedroni M."/>
            <person name="Cotton M."/>
            <person name="Davidson T."/>
            <person name="Desai A."/>
            <person name="Elliott G."/>
            <person name="Erb T."/>
            <person name="Fronick C."/>
            <person name="Gaige T."/>
            <person name="Haakenson W."/>
            <person name="Haglund K."/>
            <person name="Holmes A."/>
            <person name="Harkins R."/>
            <person name="Kim K."/>
            <person name="Kruchowski S.S."/>
            <person name="Strong C.M."/>
            <person name="Grewal N."/>
            <person name="Goyea E."/>
            <person name="Hou S."/>
            <person name="Levy A."/>
            <person name="Martinka S."/>
            <person name="Mead K."/>
            <person name="McLellan M.D."/>
            <person name="Meyer R."/>
            <person name="Randall-Maher J."/>
            <person name="Tomlinson C."/>
            <person name="Dauphin-Kohlberg S."/>
            <person name="Kozlowicz-Reilly A."/>
            <person name="Shah N."/>
            <person name="Swearengen-Shahid S."/>
            <person name="Snider J."/>
            <person name="Strong J.T."/>
            <person name="Thompson J."/>
            <person name="Yoakum M."/>
            <person name="Leonard S."/>
            <person name="Pearman C."/>
            <person name="Trani L."/>
            <person name="Radionenko M."/>
            <person name="Waligorski J.E."/>
            <person name="Wang C."/>
            <person name="Rock S.M."/>
            <person name="Tin-Wollam A.M."/>
            <person name="Maupin R."/>
            <person name="Latreille P."/>
            <person name="Wendl M.C."/>
            <person name="Yang S.P."/>
            <person name="Pohl C."/>
            <person name="Wallis J.W."/>
            <person name="Spieth J."/>
            <person name="Bieri T.A."/>
            <person name="Berkowicz N."/>
            <person name="Nelson J.O."/>
            <person name="Osborne J."/>
            <person name="Ding L."/>
            <person name="Meyer R."/>
            <person name="Sabo A."/>
            <person name="Shotland Y."/>
            <person name="Sinha P."/>
            <person name="Wohldmann P.E."/>
            <person name="Cook L.L."/>
            <person name="Hickenbotham M.T."/>
            <person name="Eldred J."/>
            <person name="Williams D."/>
            <person name="Jones T.A."/>
            <person name="She X."/>
            <person name="Ciccarelli F.D."/>
            <person name="Izaurralde E."/>
            <person name="Taylor J."/>
            <person name="Schmutz J."/>
            <person name="Myers R.M."/>
            <person name="Cox D.R."/>
            <person name="Huang X."/>
            <person name="McPherson J.D."/>
            <person name="Mardis E.R."/>
            <person name="Clifton S.W."/>
            <person name="Warren W.C."/>
            <person name="Chinwalla A.T."/>
            <person name="Eddy S.R."/>
            <person name="Marra M.A."/>
            <person name="Ovcharenko I."/>
            <person name="Furey T.S."/>
            <person name="Miller W."/>
            <person name="Eichler E.E."/>
            <person name="Bork P."/>
            <person name="Suyama M."/>
            <person name="Torrents D."/>
            <person name="Waterston R.H."/>
            <person name="Wilson R.K."/>
        </authorList>
    </citation>
    <scope>NUCLEOTIDE SEQUENCE [LARGE SCALE GENOMIC DNA]</scope>
</reference>
<dbReference type="AlphaFoldDB" id="A0A8I5KRT4"/>
<dbReference type="Proteomes" id="UP000005640">
    <property type="component" value="Chromosome 2"/>
</dbReference>
<dbReference type="OpenTargets" id="ENSG00000115295"/>
<dbReference type="OrthoDB" id="2130750at2759"/>
<proteinExistence type="evidence at protein level"/>
<dbReference type="Ensembl" id="ENST00000685126.1">
    <property type="protein sequence ID" value="ENSP00000510353.1"/>
    <property type="gene ID" value="ENSG00000115295.22"/>
</dbReference>